<dbReference type="InterPro" id="IPR006311">
    <property type="entry name" value="TAT_signal"/>
</dbReference>
<dbReference type="SUPFAM" id="SSF51735">
    <property type="entry name" value="NAD(P)-binding Rossmann-fold domains"/>
    <property type="match status" value="1"/>
</dbReference>
<evidence type="ECO:0000259" key="1">
    <source>
        <dbReference type="Pfam" id="PF01408"/>
    </source>
</evidence>
<dbReference type="EC" id="1.1.1.18" evidence="3"/>
<accession>A0A517NPM0</accession>
<dbReference type="Proteomes" id="UP000319817">
    <property type="component" value="Chromosome"/>
</dbReference>
<evidence type="ECO:0000313" key="3">
    <source>
        <dbReference type="EMBL" id="QDT09071.1"/>
    </source>
</evidence>
<feature type="domain" description="Gfo/Idh/MocA-like oxidoreductase bacterial type C-terminal" evidence="2">
    <location>
        <begin position="199"/>
        <end position="255"/>
    </location>
</feature>
<dbReference type="InterPro" id="IPR000683">
    <property type="entry name" value="Gfo/Idh/MocA-like_OxRdtase_N"/>
</dbReference>
<dbReference type="GO" id="GO:0000166">
    <property type="term" value="F:nucleotide binding"/>
    <property type="evidence" value="ECO:0007669"/>
    <property type="project" value="InterPro"/>
</dbReference>
<organism evidence="3 4">
    <name type="scientific">Stieleria marina</name>
    <dbReference type="NCBI Taxonomy" id="1930275"/>
    <lineage>
        <taxon>Bacteria</taxon>
        <taxon>Pseudomonadati</taxon>
        <taxon>Planctomycetota</taxon>
        <taxon>Planctomycetia</taxon>
        <taxon>Pirellulales</taxon>
        <taxon>Pirellulaceae</taxon>
        <taxon>Stieleria</taxon>
    </lineage>
</organism>
<keyword evidence="4" id="KW-1185">Reference proteome</keyword>
<reference evidence="3 4" key="1">
    <citation type="submission" date="2019-02" db="EMBL/GenBank/DDBJ databases">
        <title>Deep-cultivation of Planctomycetes and their phenomic and genomic characterization uncovers novel biology.</title>
        <authorList>
            <person name="Wiegand S."/>
            <person name="Jogler M."/>
            <person name="Boedeker C."/>
            <person name="Pinto D."/>
            <person name="Vollmers J."/>
            <person name="Rivas-Marin E."/>
            <person name="Kohn T."/>
            <person name="Peeters S.H."/>
            <person name="Heuer A."/>
            <person name="Rast P."/>
            <person name="Oberbeckmann S."/>
            <person name="Bunk B."/>
            <person name="Jeske O."/>
            <person name="Meyerdierks A."/>
            <person name="Storesund J.E."/>
            <person name="Kallscheuer N."/>
            <person name="Luecker S."/>
            <person name="Lage O.M."/>
            <person name="Pohl T."/>
            <person name="Merkel B.J."/>
            <person name="Hornburger P."/>
            <person name="Mueller R.-W."/>
            <person name="Bruemmer F."/>
            <person name="Labrenz M."/>
            <person name="Spormann A.M."/>
            <person name="Op den Camp H."/>
            <person name="Overmann J."/>
            <person name="Amann R."/>
            <person name="Jetten M.S.M."/>
            <person name="Mascher T."/>
            <person name="Medema M.H."/>
            <person name="Devos D.P."/>
            <person name="Kaster A.-K."/>
            <person name="Ovreas L."/>
            <person name="Rohde M."/>
            <person name="Galperin M.Y."/>
            <person name="Jogler C."/>
        </authorList>
    </citation>
    <scope>NUCLEOTIDE SEQUENCE [LARGE SCALE GENOMIC DNA]</scope>
    <source>
        <strain evidence="3 4">K23_9</strain>
    </source>
</reference>
<evidence type="ECO:0000313" key="4">
    <source>
        <dbReference type="Proteomes" id="UP000319817"/>
    </source>
</evidence>
<sequence length="480" mass="52389">MTKLNRRQILSAGVAAGVMTSLPAKPLRAANPNGEINLGFISCGGRANGLMGQFSNVSGVNIAGLCDVDEKRVAGAKKKYSKADTWTDMRDMLSNANIDAVVVSTCNHWHCLAAIWAMEAGKHVYVEKPLSHSQWEGKQTVAAARKYNRICQIGTQQRSDPMQAEIKKFLHEEKGLGEIKSARVNRYGVRPSIGKLDKPLEIEKNIAYDLWLGPAQDEPIYRKSLHYDWHWDWNTGSGEMGNWGVHVLDDCRNNIFQDSVSLPKRIFGGGGRVGLGDAGETPNVHFCYFDTGSIPVVIGLSNLPAAPGGKKSPAHPGPSSGYVAYCEGGRFEGQRGGGAAYDNDGKKIKQFKGNAGNVVHMANFIDAVRQHDRSIQNAEIAVGNDSTGWCNLANIAARTESNFSFDDAKAIDIPEWNSLLKEMESHLGAHGMKLDGGEISLSNVLELDPETEQFVGDNAESGNQFLKRDYRKGYKVPEIV</sequence>
<dbReference type="EMBL" id="CP036526">
    <property type="protein sequence ID" value="QDT09071.1"/>
    <property type="molecule type" value="Genomic_DNA"/>
</dbReference>
<dbReference type="InterPro" id="IPR043906">
    <property type="entry name" value="Gfo/Idh/MocA_OxRdtase_bact_C"/>
</dbReference>
<keyword evidence="3" id="KW-0560">Oxidoreductase</keyword>
<feature type="domain" description="Gfo/Idh/MocA-like oxidoreductase N-terminal" evidence="1">
    <location>
        <begin position="39"/>
        <end position="154"/>
    </location>
</feature>
<gene>
    <name evidence="3" type="primary">iolG_9</name>
    <name evidence="3" type="ORF">K239x_10140</name>
</gene>
<dbReference type="GO" id="GO:0050112">
    <property type="term" value="F:inositol 2-dehydrogenase (NAD+) activity"/>
    <property type="evidence" value="ECO:0007669"/>
    <property type="project" value="UniProtKB-EC"/>
</dbReference>
<dbReference type="AlphaFoldDB" id="A0A517NPM0"/>
<dbReference type="PANTHER" id="PTHR43818:SF5">
    <property type="entry name" value="OXIDOREDUCTASE FAMILY PROTEIN"/>
    <property type="match status" value="1"/>
</dbReference>
<evidence type="ECO:0000259" key="2">
    <source>
        <dbReference type="Pfam" id="PF19051"/>
    </source>
</evidence>
<dbReference type="InterPro" id="IPR036291">
    <property type="entry name" value="NAD(P)-bd_dom_sf"/>
</dbReference>
<protein>
    <submittedName>
        <fullName evidence="3">Inositol 2-dehydrogenase</fullName>
        <ecNumber evidence="3">1.1.1.18</ecNumber>
    </submittedName>
</protein>
<dbReference type="Pfam" id="PF01408">
    <property type="entry name" value="GFO_IDH_MocA"/>
    <property type="match status" value="1"/>
</dbReference>
<dbReference type="RefSeq" id="WP_145416524.1">
    <property type="nucleotide sequence ID" value="NZ_CP036526.1"/>
</dbReference>
<dbReference type="PANTHER" id="PTHR43818">
    <property type="entry name" value="BCDNA.GH03377"/>
    <property type="match status" value="1"/>
</dbReference>
<dbReference type="InterPro" id="IPR050463">
    <property type="entry name" value="Gfo/Idh/MocA_oxidrdct_glycsds"/>
</dbReference>
<dbReference type="Gene3D" id="3.30.360.10">
    <property type="entry name" value="Dihydrodipicolinate Reductase, domain 2"/>
    <property type="match status" value="1"/>
</dbReference>
<dbReference type="OrthoDB" id="9788246at2"/>
<dbReference type="Gene3D" id="3.40.50.720">
    <property type="entry name" value="NAD(P)-binding Rossmann-like Domain"/>
    <property type="match status" value="1"/>
</dbReference>
<dbReference type="PROSITE" id="PS51318">
    <property type="entry name" value="TAT"/>
    <property type="match status" value="1"/>
</dbReference>
<dbReference type="Pfam" id="PF19051">
    <property type="entry name" value="GFO_IDH_MocA_C2"/>
    <property type="match status" value="1"/>
</dbReference>
<name>A0A517NPM0_9BACT</name>
<proteinExistence type="predicted"/>